<proteinExistence type="predicted"/>
<evidence type="ECO:0000313" key="1">
    <source>
        <dbReference type="EMBL" id="GFN79485.1"/>
    </source>
</evidence>
<name>A0AAV3Y8E1_9GAST</name>
<comment type="caution">
    <text evidence="1">The sequence shown here is derived from an EMBL/GenBank/DDBJ whole genome shotgun (WGS) entry which is preliminary data.</text>
</comment>
<evidence type="ECO:0000313" key="2">
    <source>
        <dbReference type="Proteomes" id="UP000735302"/>
    </source>
</evidence>
<dbReference type="EMBL" id="BLXT01000663">
    <property type="protein sequence ID" value="GFN79485.1"/>
    <property type="molecule type" value="Genomic_DNA"/>
</dbReference>
<sequence>MPFILQNIVCRFECYKNSRFHLILSDPEEQVKMAAVAVSYGDFCELRSFMHPPQAVRELFLAVLLLLGEPVHKASQVLECNVRHIDLGTALKAKDALKPFTVEIMRNVSAAAEALFLSINNFRPVLWLGSGASGSRWEVTS</sequence>
<accession>A0AAV3Y8E1</accession>
<keyword evidence="2" id="KW-1185">Reference proteome</keyword>
<organism evidence="1 2">
    <name type="scientific">Plakobranchus ocellatus</name>
    <dbReference type="NCBI Taxonomy" id="259542"/>
    <lineage>
        <taxon>Eukaryota</taxon>
        <taxon>Metazoa</taxon>
        <taxon>Spiralia</taxon>
        <taxon>Lophotrochozoa</taxon>
        <taxon>Mollusca</taxon>
        <taxon>Gastropoda</taxon>
        <taxon>Heterobranchia</taxon>
        <taxon>Euthyneura</taxon>
        <taxon>Panpulmonata</taxon>
        <taxon>Sacoglossa</taxon>
        <taxon>Placobranchoidea</taxon>
        <taxon>Plakobranchidae</taxon>
        <taxon>Plakobranchus</taxon>
    </lineage>
</organism>
<reference evidence="1 2" key="1">
    <citation type="journal article" date="2021" name="Elife">
        <title>Chloroplast acquisition without the gene transfer in kleptoplastic sea slugs, Plakobranchus ocellatus.</title>
        <authorList>
            <person name="Maeda T."/>
            <person name="Takahashi S."/>
            <person name="Yoshida T."/>
            <person name="Shimamura S."/>
            <person name="Takaki Y."/>
            <person name="Nagai Y."/>
            <person name="Toyoda A."/>
            <person name="Suzuki Y."/>
            <person name="Arimoto A."/>
            <person name="Ishii H."/>
            <person name="Satoh N."/>
            <person name="Nishiyama T."/>
            <person name="Hasebe M."/>
            <person name="Maruyama T."/>
            <person name="Minagawa J."/>
            <person name="Obokata J."/>
            <person name="Shigenobu S."/>
        </authorList>
    </citation>
    <scope>NUCLEOTIDE SEQUENCE [LARGE SCALE GENOMIC DNA]</scope>
</reference>
<dbReference type="Proteomes" id="UP000735302">
    <property type="component" value="Unassembled WGS sequence"/>
</dbReference>
<gene>
    <name evidence="1" type="ORF">PoB_000599100</name>
</gene>
<dbReference type="AlphaFoldDB" id="A0AAV3Y8E1"/>
<protein>
    <submittedName>
        <fullName evidence="1">Uncharacterized protein</fullName>
    </submittedName>
</protein>